<dbReference type="Gene3D" id="3.90.226.10">
    <property type="entry name" value="2-enoyl-CoA Hydratase, Chain A, domain 1"/>
    <property type="match status" value="1"/>
</dbReference>
<gene>
    <name evidence="6" type="ORF">Dia5BBH33_06610</name>
</gene>
<evidence type="ECO:0000256" key="1">
    <source>
        <dbReference type="ARBA" id="ARBA00008683"/>
    </source>
</evidence>
<dbReference type="CDD" id="cd07023">
    <property type="entry name" value="S49_Sppa_N_C"/>
    <property type="match status" value="1"/>
</dbReference>
<dbReference type="PROSITE" id="PS51257">
    <property type="entry name" value="PROKAR_LIPOPROTEIN"/>
    <property type="match status" value="1"/>
</dbReference>
<dbReference type="InterPro" id="IPR004635">
    <property type="entry name" value="Pept_S49_SppA"/>
</dbReference>
<dbReference type="GO" id="GO:0008236">
    <property type="term" value="F:serine-type peptidase activity"/>
    <property type="evidence" value="ECO:0007669"/>
    <property type="project" value="UniProtKB-KW"/>
</dbReference>
<dbReference type="EMBL" id="AP019697">
    <property type="protein sequence ID" value="BBK24726.1"/>
    <property type="molecule type" value="Genomic_DNA"/>
</dbReference>
<keyword evidence="2" id="KW-0645">Protease</keyword>
<dbReference type="AlphaFoldDB" id="A0A8D5A1S0"/>
<dbReference type="Proteomes" id="UP000320585">
    <property type="component" value="Chromosome"/>
</dbReference>
<comment type="similarity">
    <text evidence="1">Belongs to the peptidase S49 family.</text>
</comment>
<feature type="domain" description="Peptidase S49" evidence="5">
    <location>
        <begin position="114"/>
        <end position="260"/>
    </location>
</feature>
<organism evidence="6 7">
    <name type="scientific">Dialister hominis</name>
    <dbReference type="NCBI Taxonomy" id="2582419"/>
    <lineage>
        <taxon>Bacteria</taxon>
        <taxon>Bacillati</taxon>
        <taxon>Bacillota</taxon>
        <taxon>Negativicutes</taxon>
        <taxon>Veillonellales</taxon>
        <taxon>Veillonellaceae</taxon>
        <taxon>Dialister</taxon>
    </lineage>
</organism>
<protein>
    <recommendedName>
        <fullName evidence="5">Peptidase S49 domain-containing protein</fullName>
    </recommendedName>
</protein>
<evidence type="ECO:0000256" key="4">
    <source>
        <dbReference type="ARBA" id="ARBA00022825"/>
    </source>
</evidence>
<dbReference type="KEGG" id="dho:Dia5BBH33_06610"/>
<dbReference type="GeneID" id="92715882"/>
<name>A0A8D5A1S0_9FIRM</name>
<dbReference type="InterPro" id="IPR047272">
    <property type="entry name" value="S49_SppA_C"/>
</dbReference>
<dbReference type="InterPro" id="IPR002142">
    <property type="entry name" value="Peptidase_S49"/>
</dbReference>
<evidence type="ECO:0000256" key="3">
    <source>
        <dbReference type="ARBA" id="ARBA00022801"/>
    </source>
</evidence>
<evidence type="ECO:0000313" key="7">
    <source>
        <dbReference type="Proteomes" id="UP000320585"/>
    </source>
</evidence>
<dbReference type="PANTHER" id="PTHR42987">
    <property type="entry name" value="PEPTIDASE S49"/>
    <property type="match status" value="1"/>
</dbReference>
<reference evidence="7" key="1">
    <citation type="submission" date="2019-05" db="EMBL/GenBank/DDBJ databases">
        <title>Complete genome sequencing of Dialister sp. strain 5BBH33.</title>
        <authorList>
            <person name="Sakamoto M."/>
            <person name="Murakami T."/>
            <person name="Mori H."/>
        </authorList>
    </citation>
    <scope>NUCLEOTIDE SEQUENCE [LARGE SCALE GENOMIC DNA]</scope>
    <source>
        <strain evidence="7">5BBH33</strain>
    </source>
</reference>
<accession>A0A8D5A1S0</accession>
<dbReference type="OrthoDB" id="9764363at2"/>
<dbReference type="PANTHER" id="PTHR42987:SF7">
    <property type="entry name" value="SIGNAL PEPTIDE PEPTIDASE SPPA-RELATED"/>
    <property type="match status" value="1"/>
</dbReference>
<dbReference type="Gene3D" id="6.20.330.10">
    <property type="match status" value="1"/>
</dbReference>
<keyword evidence="7" id="KW-1185">Reference proteome</keyword>
<evidence type="ECO:0000313" key="6">
    <source>
        <dbReference type="EMBL" id="BBK24726.1"/>
    </source>
</evidence>
<dbReference type="SUPFAM" id="SSF52096">
    <property type="entry name" value="ClpP/crotonase"/>
    <property type="match status" value="1"/>
</dbReference>
<evidence type="ECO:0000256" key="2">
    <source>
        <dbReference type="ARBA" id="ARBA00022670"/>
    </source>
</evidence>
<sequence>MDTSAKRKWVIAAVILLVAAALGAACMNVWQDRSFQNKGKGYVVVIRIDGPIYGGAGSESVLNSSEGVSSEDLMRQFQAARKDPQAKAILVRINSPGGSTGATQEIAEEMDKVRSSGKPIIISMGDMCASAGYWLASKGNYIFASPATITGSIGVYMDYNNVEDLMNKIGVKNEKIKSGAHKDILSMYRPMTGEERQMLQSMVDDIYNQFVQTVADGRKMDENKVRSIADGRILTGKEAQDLGLVDAMGNYYDALNYAASSGGIPGENVPVKTYTNGISLKGILAGEAKNVSKIMAREMAENMTKALSESSVPSVK</sequence>
<dbReference type="NCBIfam" id="TIGR00706">
    <property type="entry name" value="SppA_dom"/>
    <property type="match status" value="1"/>
</dbReference>
<dbReference type="InterPro" id="IPR029045">
    <property type="entry name" value="ClpP/crotonase-like_dom_sf"/>
</dbReference>
<proteinExistence type="inferred from homology"/>
<keyword evidence="4" id="KW-0720">Serine protease</keyword>
<dbReference type="RefSeq" id="WP_143332385.1">
    <property type="nucleotide sequence ID" value="NZ_AP019697.1"/>
</dbReference>
<dbReference type="GO" id="GO:0006508">
    <property type="term" value="P:proteolysis"/>
    <property type="evidence" value="ECO:0007669"/>
    <property type="project" value="UniProtKB-KW"/>
</dbReference>
<keyword evidence="3" id="KW-0378">Hydrolase</keyword>
<evidence type="ECO:0000259" key="5">
    <source>
        <dbReference type="Pfam" id="PF01343"/>
    </source>
</evidence>
<dbReference type="Pfam" id="PF01343">
    <property type="entry name" value="Peptidase_S49"/>
    <property type="match status" value="1"/>
</dbReference>